<protein>
    <submittedName>
        <fullName evidence="2">(diamondback moth) hypothetical protein</fullName>
    </submittedName>
</protein>
<gene>
    <name evidence="2" type="ORF">PLXY2_LOCUS13171</name>
</gene>
<organism evidence="2 3">
    <name type="scientific">Plutella xylostella</name>
    <name type="common">Diamondback moth</name>
    <name type="synonym">Plutella maculipennis</name>
    <dbReference type="NCBI Taxonomy" id="51655"/>
    <lineage>
        <taxon>Eukaryota</taxon>
        <taxon>Metazoa</taxon>
        <taxon>Ecdysozoa</taxon>
        <taxon>Arthropoda</taxon>
        <taxon>Hexapoda</taxon>
        <taxon>Insecta</taxon>
        <taxon>Pterygota</taxon>
        <taxon>Neoptera</taxon>
        <taxon>Endopterygota</taxon>
        <taxon>Lepidoptera</taxon>
        <taxon>Glossata</taxon>
        <taxon>Ditrysia</taxon>
        <taxon>Yponomeutoidea</taxon>
        <taxon>Plutellidae</taxon>
        <taxon>Plutella</taxon>
    </lineage>
</organism>
<evidence type="ECO:0000313" key="2">
    <source>
        <dbReference type="EMBL" id="CAG9134935.1"/>
    </source>
</evidence>
<evidence type="ECO:0000256" key="1">
    <source>
        <dbReference type="SAM" id="SignalP"/>
    </source>
</evidence>
<accession>A0A8S4G1I9</accession>
<comment type="caution">
    <text evidence="2">The sequence shown here is derived from an EMBL/GenBank/DDBJ whole genome shotgun (WGS) entry which is preliminary data.</text>
</comment>
<feature type="chain" id="PRO_5035786308" evidence="1">
    <location>
        <begin position="21"/>
        <end position="52"/>
    </location>
</feature>
<name>A0A8S4G1I9_PLUXY</name>
<dbReference type="AlphaFoldDB" id="A0A8S4G1I9"/>
<keyword evidence="1" id="KW-0732">Signal</keyword>
<dbReference type="Proteomes" id="UP000653454">
    <property type="component" value="Unassembled WGS sequence"/>
</dbReference>
<dbReference type="EMBL" id="CAJHNJ030000089">
    <property type="protein sequence ID" value="CAG9134935.1"/>
    <property type="molecule type" value="Genomic_DNA"/>
</dbReference>
<keyword evidence="3" id="KW-1185">Reference proteome</keyword>
<sequence length="52" mass="5597">MKYFILWTIGVLLLAGWSSAQEASATVEEVTVDADLGASREGSRTGERCSSF</sequence>
<feature type="signal peptide" evidence="1">
    <location>
        <begin position="1"/>
        <end position="20"/>
    </location>
</feature>
<reference evidence="2" key="1">
    <citation type="submission" date="2020-11" db="EMBL/GenBank/DDBJ databases">
        <authorList>
            <person name="Whiteford S."/>
        </authorList>
    </citation>
    <scope>NUCLEOTIDE SEQUENCE</scope>
</reference>
<proteinExistence type="predicted"/>
<evidence type="ECO:0000313" key="3">
    <source>
        <dbReference type="Proteomes" id="UP000653454"/>
    </source>
</evidence>